<dbReference type="Proteomes" id="UP000271889">
    <property type="component" value="Unassembled WGS sequence"/>
</dbReference>
<protein>
    <submittedName>
        <fullName evidence="1">Uncharacterized protein</fullName>
    </submittedName>
</protein>
<feature type="non-terminal residue" evidence="1">
    <location>
        <position position="144"/>
    </location>
</feature>
<dbReference type="EMBL" id="UYRV01019501">
    <property type="protein sequence ID" value="VDK66099.1"/>
    <property type="molecule type" value="Genomic_DNA"/>
</dbReference>
<organism evidence="1 2">
    <name type="scientific">Cylicostephanus goldi</name>
    <name type="common">Nematode worm</name>
    <dbReference type="NCBI Taxonomy" id="71465"/>
    <lineage>
        <taxon>Eukaryota</taxon>
        <taxon>Metazoa</taxon>
        <taxon>Ecdysozoa</taxon>
        <taxon>Nematoda</taxon>
        <taxon>Chromadorea</taxon>
        <taxon>Rhabditida</taxon>
        <taxon>Rhabditina</taxon>
        <taxon>Rhabditomorpha</taxon>
        <taxon>Strongyloidea</taxon>
        <taxon>Strongylidae</taxon>
        <taxon>Cylicostephanus</taxon>
    </lineage>
</organism>
<proteinExistence type="predicted"/>
<sequence length="144" mass="15901">MNIKMSFLEMHVDAYGECSPKSLLEASALRIACLIGDDRVPPIGSPLPAHFGNLIVDAMRHLKILDEKGLKKLADLKVNITKIDLSECGHFPYVVLSRLAQFDLESLSISDAGPSDSSTFDIGEFIRECVNDTTFKCLRYLNIG</sequence>
<accession>A0A3P6S1H0</accession>
<reference evidence="1 2" key="1">
    <citation type="submission" date="2018-11" db="EMBL/GenBank/DDBJ databases">
        <authorList>
            <consortium name="Pathogen Informatics"/>
        </authorList>
    </citation>
    <scope>NUCLEOTIDE SEQUENCE [LARGE SCALE GENOMIC DNA]</scope>
</reference>
<dbReference type="OrthoDB" id="5783533at2759"/>
<name>A0A3P6S1H0_CYLGO</name>
<gene>
    <name evidence="1" type="ORF">CGOC_LOCUS6130</name>
</gene>
<evidence type="ECO:0000313" key="1">
    <source>
        <dbReference type="EMBL" id="VDK66099.1"/>
    </source>
</evidence>
<evidence type="ECO:0000313" key="2">
    <source>
        <dbReference type="Proteomes" id="UP000271889"/>
    </source>
</evidence>
<keyword evidence="2" id="KW-1185">Reference proteome</keyword>
<dbReference type="AlphaFoldDB" id="A0A3P6S1H0"/>